<accession>A0A3S0CQJ7</accession>
<name>A0A3S0CQJ7_9BACL</name>
<dbReference type="PANTHER" id="PTHR30055:SF222">
    <property type="entry name" value="REGULATORY PROTEIN"/>
    <property type="match status" value="1"/>
</dbReference>
<dbReference type="Gene3D" id="1.10.357.10">
    <property type="entry name" value="Tetracycline Repressor, domain 2"/>
    <property type="match status" value="1"/>
</dbReference>
<dbReference type="GO" id="GO:0003677">
    <property type="term" value="F:DNA binding"/>
    <property type="evidence" value="ECO:0007669"/>
    <property type="project" value="UniProtKB-UniRule"/>
</dbReference>
<dbReference type="EMBL" id="RXHU01000100">
    <property type="protein sequence ID" value="RTE03580.1"/>
    <property type="molecule type" value="Genomic_DNA"/>
</dbReference>
<dbReference type="GO" id="GO:0006355">
    <property type="term" value="P:regulation of DNA-templated transcription"/>
    <property type="evidence" value="ECO:0007669"/>
    <property type="project" value="UniProtKB-ARBA"/>
</dbReference>
<feature type="DNA-binding region" description="H-T-H motif" evidence="2">
    <location>
        <begin position="45"/>
        <end position="64"/>
    </location>
</feature>
<dbReference type="InterPro" id="IPR050109">
    <property type="entry name" value="HTH-type_TetR-like_transc_reg"/>
</dbReference>
<dbReference type="InterPro" id="IPR036271">
    <property type="entry name" value="Tet_transcr_reg_TetR-rel_C_sf"/>
</dbReference>
<organism evidence="4 5">
    <name type="scientific">Paenibacillus whitsoniae</name>
    <dbReference type="NCBI Taxonomy" id="2496558"/>
    <lineage>
        <taxon>Bacteria</taxon>
        <taxon>Bacillati</taxon>
        <taxon>Bacillota</taxon>
        <taxon>Bacilli</taxon>
        <taxon>Bacillales</taxon>
        <taxon>Paenibacillaceae</taxon>
        <taxon>Paenibacillus</taxon>
    </lineage>
</organism>
<dbReference type="PRINTS" id="PR00455">
    <property type="entry name" value="HTHTETR"/>
</dbReference>
<dbReference type="PROSITE" id="PS50977">
    <property type="entry name" value="HTH_TETR_2"/>
    <property type="match status" value="1"/>
</dbReference>
<evidence type="ECO:0000313" key="5">
    <source>
        <dbReference type="Proteomes" id="UP000276128"/>
    </source>
</evidence>
<dbReference type="SUPFAM" id="SSF48498">
    <property type="entry name" value="Tetracyclin repressor-like, C-terminal domain"/>
    <property type="match status" value="1"/>
</dbReference>
<evidence type="ECO:0000259" key="3">
    <source>
        <dbReference type="PROSITE" id="PS50977"/>
    </source>
</evidence>
<dbReference type="Proteomes" id="UP000276128">
    <property type="component" value="Unassembled WGS sequence"/>
</dbReference>
<evidence type="ECO:0000256" key="1">
    <source>
        <dbReference type="ARBA" id="ARBA00023125"/>
    </source>
</evidence>
<dbReference type="InterPro" id="IPR001647">
    <property type="entry name" value="HTH_TetR"/>
</dbReference>
<evidence type="ECO:0000313" key="4">
    <source>
        <dbReference type="EMBL" id="RTE03580.1"/>
    </source>
</evidence>
<sequence length="219" mass="25215">MSDIEPWLAELLRLNDEEEKMTDKQIKIVQAAVEIFSEKGFAGSSTSEIAQKAGVAEGTIFRHYKTKKKLLLSIVAPIMAKLVAPFAVKDFTKVLEADYPDVEQFLRAVLRNRFEFARKHVHVLKIFLHEIPFHAELREQFKDTVAPLVLEKAYKAIRHFQAQGQLIELPPPAIMRMVATSMIGFVIFRFLLLAENDWDDELELERTIQFILHGLTPRQ</sequence>
<reference evidence="4 5" key="1">
    <citation type="submission" date="2018-12" db="EMBL/GenBank/DDBJ databases">
        <title>Bacillus ochoae sp. nov., Paenibacillus whitsoniae sp. nov., Paenibacillus spiritus sp. nov. Isolated from the Mars Exploration Rover during spacecraft assembly.</title>
        <authorList>
            <person name="Seuylemezian A."/>
            <person name="Vaishampayan P."/>
        </authorList>
    </citation>
    <scope>NUCLEOTIDE SEQUENCE [LARGE SCALE GENOMIC DNA]</scope>
    <source>
        <strain evidence="4 5">MER 54</strain>
    </source>
</reference>
<keyword evidence="5" id="KW-1185">Reference proteome</keyword>
<gene>
    <name evidence="4" type="ORF">EJQ19_27525</name>
</gene>
<protein>
    <submittedName>
        <fullName evidence="4">TetR/AcrR family transcriptional regulator</fullName>
    </submittedName>
</protein>
<feature type="domain" description="HTH tetR-type" evidence="3">
    <location>
        <begin position="22"/>
        <end position="82"/>
    </location>
</feature>
<dbReference type="PANTHER" id="PTHR30055">
    <property type="entry name" value="HTH-TYPE TRANSCRIPTIONAL REGULATOR RUTR"/>
    <property type="match status" value="1"/>
</dbReference>
<keyword evidence="1 2" id="KW-0238">DNA-binding</keyword>
<dbReference type="RefSeq" id="WP_126144436.1">
    <property type="nucleotide sequence ID" value="NZ_RXHU01000100.1"/>
</dbReference>
<dbReference type="OrthoDB" id="9780824at2"/>
<comment type="caution">
    <text evidence="4">The sequence shown here is derived from an EMBL/GenBank/DDBJ whole genome shotgun (WGS) entry which is preliminary data.</text>
</comment>
<dbReference type="Pfam" id="PF00440">
    <property type="entry name" value="TetR_N"/>
    <property type="match status" value="1"/>
</dbReference>
<proteinExistence type="predicted"/>
<dbReference type="SUPFAM" id="SSF46689">
    <property type="entry name" value="Homeodomain-like"/>
    <property type="match status" value="1"/>
</dbReference>
<evidence type="ECO:0000256" key="2">
    <source>
        <dbReference type="PROSITE-ProRule" id="PRU00335"/>
    </source>
</evidence>
<dbReference type="InterPro" id="IPR009057">
    <property type="entry name" value="Homeodomain-like_sf"/>
</dbReference>
<dbReference type="AlphaFoldDB" id="A0A3S0CQJ7"/>